<evidence type="ECO:0000256" key="8">
    <source>
        <dbReference type="ARBA" id="ARBA00022898"/>
    </source>
</evidence>
<evidence type="ECO:0000256" key="2">
    <source>
        <dbReference type="ARBA" id="ARBA00004746"/>
    </source>
</evidence>
<evidence type="ECO:0000313" key="15">
    <source>
        <dbReference type="Proteomes" id="UP000234206"/>
    </source>
</evidence>
<organism evidence="14 15">
    <name type="scientific">Kytococcus schroeteri</name>
    <dbReference type="NCBI Taxonomy" id="138300"/>
    <lineage>
        <taxon>Bacteria</taxon>
        <taxon>Bacillati</taxon>
        <taxon>Actinomycetota</taxon>
        <taxon>Actinomycetes</taxon>
        <taxon>Micrococcales</taxon>
        <taxon>Kytococcaceae</taxon>
        <taxon>Kytococcus</taxon>
    </lineage>
</organism>
<feature type="domain" description="Aminotransferase class I/classII large" evidence="13">
    <location>
        <begin position="25"/>
        <end position="354"/>
    </location>
</feature>
<dbReference type="GO" id="GO:0009102">
    <property type="term" value="P:biotin biosynthetic process"/>
    <property type="evidence" value="ECO:0007669"/>
    <property type="project" value="UniProtKB-KW"/>
</dbReference>
<dbReference type="InterPro" id="IPR050087">
    <property type="entry name" value="AON_synthase_class-II"/>
</dbReference>
<dbReference type="PROSITE" id="PS00599">
    <property type="entry name" value="AA_TRANSFER_CLASS_2"/>
    <property type="match status" value="1"/>
</dbReference>
<proteinExistence type="inferred from homology"/>
<dbReference type="InterPro" id="IPR001917">
    <property type="entry name" value="Aminotrans_II_pyridoxalP_BS"/>
</dbReference>
<evidence type="ECO:0000256" key="6">
    <source>
        <dbReference type="ARBA" id="ARBA00022679"/>
    </source>
</evidence>
<keyword evidence="7" id="KW-0093">Biotin biosynthesis</keyword>
<dbReference type="InterPro" id="IPR015421">
    <property type="entry name" value="PyrdxlP-dep_Trfase_major"/>
</dbReference>
<reference evidence="14 15" key="1">
    <citation type="submission" date="2017-12" db="EMBL/GenBank/DDBJ databases">
        <title>Phylogenetic diversity of female urinary microbiome.</title>
        <authorList>
            <person name="Thomas-White K."/>
            <person name="Wolfe A.J."/>
        </authorList>
    </citation>
    <scope>NUCLEOTIDE SEQUENCE [LARGE SCALE GENOMIC DNA]</scope>
    <source>
        <strain evidence="14 15">UMB1298</strain>
    </source>
</reference>
<evidence type="ECO:0000259" key="13">
    <source>
        <dbReference type="Pfam" id="PF00155"/>
    </source>
</evidence>
<name>A0A2I1P9M8_9MICO</name>
<dbReference type="EMBL" id="PKIZ01000015">
    <property type="protein sequence ID" value="PKZ41335.1"/>
    <property type="molecule type" value="Genomic_DNA"/>
</dbReference>
<dbReference type="Proteomes" id="UP000234206">
    <property type="component" value="Unassembled WGS sequence"/>
</dbReference>
<comment type="subunit">
    <text evidence="4">Homodimer.</text>
</comment>
<evidence type="ECO:0000256" key="5">
    <source>
        <dbReference type="ARBA" id="ARBA00013187"/>
    </source>
</evidence>
<protein>
    <recommendedName>
        <fullName evidence="5">8-amino-7-oxononanoate synthase</fullName>
        <ecNumber evidence="5">2.3.1.47</ecNumber>
    </recommendedName>
    <alternativeName>
        <fullName evidence="9">7-keto-8-amino-pelargonic acid synthase</fullName>
    </alternativeName>
    <alternativeName>
        <fullName evidence="10">8-amino-7-ketopelargonate synthase</fullName>
    </alternativeName>
</protein>
<comment type="caution">
    <text evidence="14">The sequence shown here is derived from an EMBL/GenBank/DDBJ whole genome shotgun (WGS) entry which is preliminary data.</text>
</comment>
<evidence type="ECO:0000256" key="1">
    <source>
        <dbReference type="ARBA" id="ARBA00001933"/>
    </source>
</evidence>
<gene>
    <name evidence="14" type="ORF">CYJ76_08500</name>
</gene>
<dbReference type="Gene3D" id="3.40.640.10">
    <property type="entry name" value="Type I PLP-dependent aspartate aminotransferase-like (Major domain)"/>
    <property type="match status" value="1"/>
</dbReference>
<dbReference type="PANTHER" id="PTHR13693">
    <property type="entry name" value="CLASS II AMINOTRANSFERASE/8-AMINO-7-OXONONANOATE SYNTHASE"/>
    <property type="match status" value="1"/>
</dbReference>
<evidence type="ECO:0000256" key="7">
    <source>
        <dbReference type="ARBA" id="ARBA00022756"/>
    </source>
</evidence>
<dbReference type="InterPro" id="IPR004839">
    <property type="entry name" value="Aminotransferase_I/II_large"/>
</dbReference>
<evidence type="ECO:0000256" key="11">
    <source>
        <dbReference type="ARBA" id="ARBA00047715"/>
    </source>
</evidence>
<dbReference type="GO" id="GO:0030170">
    <property type="term" value="F:pyridoxal phosphate binding"/>
    <property type="evidence" value="ECO:0007669"/>
    <property type="project" value="InterPro"/>
</dbReference>
<comment type="catalytic activity">
    <reaction evidence="11">
        <text>6-carboxyhexanoyl-[ACP] + L-alanine + H(+) = (8S)-8-amino-7-oxononanoate + holo-[ACP] + CO2</text>
        <dbReference type="Rhea" id="RHEA:42288"/>
        <dbReference type="Rhea" id="RHEA-COMP:9685"/>
        <dbReference type="Rhea" id="RHEA-COMP:9955"/>
        <dbReference type="ChEBI" id="CHEBI:15378"/>
        <dbReference type="ChEBI" id="CHEBI:16526"/>
        <dbReference type="ChEBI" id="CHEBI:57972"/>
        <dbReference type="ChEBI" id="CHEBI:64479"/>
        <dbReference type="ChEBI" id="CHEBI:78846"/>
        <dbReference type="ChEBI" id="CHEBI:149468"/>
        <dbReference type="EC" id="2.3.1.47"/>
    </reaction>
</comment>
<keyword evidence="8 12" id="KW-0663">Pyridoxal phosphate</keyword>
<sequence length="379" mass="38348">MQRAAAVRERRDLVRRPRALPRGAVDLAGNDYLGLARHPRVLAGAREALELHGAGATASRLVTGTTAVHTALEEALADWCGAEAALVFSSGYLANLGVVTALADRGTTLVATDRMHASVHDAVRLARGQEQVVAHDDPVALEAVLAASRSPRALVLVESVDSVTGAVAPLAELAAVCARHGALLVVDEAHGLGVLGGGRGLVAHAGLAGRPDVVQVVTLSKALGAQGGAVLGPAAVVRHVAATARAFIYDTALAPAPAGAALSALGVLADEPERVERLHRVRDRLAGALGVEAPPGAVMARPAPDAATALAWQAACQEQGVAVGCFRPPSVPDGVSRLRVTASAGLDDAALERGTAVLESVLGPVPESALERALPEAGA</sequence>
<evidence type="ECO:0000313" key="14">
    <source>
        <dbReference type="EMBL" id="PKZ41335.1"/>
    </source>
</evidence>
<dbReference type="OrthoDB" id="9807157at2"/>
<evidence type="ECO:0000256" key="9">
    <source>
        <dbReference type="ARBA" id="ARBA00032610"/>
    </source>
</evidence>
<dbReference type="EC" id="2.3.1.47" evidence="5"/>
<dbReference type="Gene3D" id="3.90.1150.10">
    <property type="entry name" value="Aspartate Aminotransferase, domain 1"/>
    <property type="match status" value="1"/>
</dbReference>
<dbReference type="SUPFAM" id="SSF53383">
    <property type="entry name" value="PLP-dependent transferases"/>
    <property type="match status" value="1"/>
</dbReference>
<evidence type="ECO:0000256" key="3">
    <source>
        <dbReference type="ARBA" id="ARBA00010008"/>
    </source>
</evidence>
<keyword evidence="6" id="KW-0808">Transferase</keyword>
<comment type="pathway">
    <text evidence="2">Cofactor biosynthesis; biotin biosynthesis.</text>
</comment>
<evidence type="ECO:0000256" key="12">
    <source>
        <dbReference type="RuleBase" id="RU003693"/>
    </source>
</evidence>
<evidence type="ECO:0000256" key="10">
    <source>
        <dbReference type="ARBA" id="ARBA00033381"/>
    </source>
</evidence>
<dbReference type="GO" id="GO:0008710">
    <property type="term" value="F:8-amino-7-oxononanoate synthase activity"/>
    <property type="evidence" value="ECO:0007669"/>
    <property type="project" value="UniProtKB-EC"/>
</dbReference>
<accession>A0A2I1P9M8</accession>
<dbReference type="InterPro" id="IPR015422">
    <property type="entry name" value="PyrdxlP-dep_Trfase_small"/>
</dbReference>
<dbReference type="Pfam" id="PF00155">
    <property type="entry name" value="Aminotran_1_2"/>
    <property type="match status" value="1"/>
</dbReference>
<dbReference type="AlphaFoldDB" id="A0A2I1P9M8"/>
<evidence type="ECO:0000256" key="4">
    <source>
        <dbReference type="ARBA" id="ARBA00011738"/>
    </source>
</evidence>
<comment type="similarity">
    <text evidence="3">Belongs to the class-II pyridoxal-phosphate-dependent aminotransferase family. BioF subfamily.</text>
</comment>
<keyword evidence="15" id="KW-1185">Reference proteome</keyword>
<dbReference type="InterPro" id="IPR015424">
    <property type="entry name" value="PyrdxlP-dep_Trfase"/>
</dbReference>
<dbReference type="PANTHER" id="PTHR13693:SF100">
    <property type="entry name" value="8-AMINO-7-OXONONANOATE SYNTHASE"/>
    <property type="match status" value="1"/>
</dbReference>
<comment type="cofactor">
    <cofactor evidence="1 12">
        <name>pyridoxal 5'-phosphate</name>
        <dbReference type="ChEBI" id="CHEBI:597326"/>
    </cofactor>
</comment>